<feature type="compositionally biased region" description="Basic residues" evidence="1">
    <location>
        <begin position="121"/>
        <end position="135"/>
    </location>
</feature>
<accession>A0A9Q1JAW0</accession>
<dbReference type="Proteomes" id="UP001152622">
    <property type="component" value="Chromosome 2"/>
</dbReference>
<evidence type="ECO:0000313" key="2">
    <source>
        <dbReference type="EMBL" id="KAJ8376053.1"/>
    </source>
</evidence>
<evidence type="ECO:0000256" key="1">
    <source>
        <dbReference type="SAM" id="MobiDB-lite"/>
    </source>
</evidence>
<feature type="region of interest" description="Disordered" evidence="1">
    <location>
        <begin position="83"/>
        <end position="148"/>
    </location>
</feature>
<organism evidence="2 3">
    <name type="scientific">Synaphobranchus kaupii</name>
    <name type="common">Kaup's arrowtooth eel</name>
    <dbReference type="NCBI Taxonomy" id="118154"/>
    <lineage>
        <taxon>Eukaryota</taxon>
        <taxon>Metazoa</taxon>
        <taxon>Chordata</taxon>
        <taxon>Craniata</taxon>
        <taxon>Vertebrata</taxon>
        <taxon>Euteleostomi</taxon>
        <taxon>Actinopterygii</taxon>
        <taxon>Neopterygii</taxon>
        <taxon>Teleostei</taxon>
        <taxon>Anguilliformes</taxon>
        <taxon>Synaphobranchidae</taxon>
        <taxon>Synaphobranchus</taxon>
    </lineage>
</organism>
<name>A0A9Q1JAW0_SYNKA</name>
<keyword evidence="3" id="KW-1185">Reference proteome</keyword>
<comment type="caution">
    <text evidence="2">The sequence shown here is derived from an EMBL/GenBank/DDBJ whole genome shotgun (WGS) entry which is preliminary data.</text>
</comment>
<dbReference type="AlphaFoldDB" id="A0A9Q1JAW0"/>
<reference evidence="2" key="1">
    <citation type="journal article" date="2023" name="Science">
        <title>Genome structures resolve the early diversification of teleost fishes.</title>
        <authorList>
            <person name="Parey E."/>
            <person name="Louis A."/>
            <person name="Montfort J."/>
            <person name="Bouchez O."/>
            <person name="Roques C."/>
            <person name="Iampietro C."/>
            <person name="Lluch J."/>
            <person name="Castinel A."/>
            <person name="Donnadieu C."/>
            <person name="Desvignes T."/>
            <person name="Floi Bucao C."/>
            <person name="Jouanno E."/>
            <person name="Wen M."/>
            <person name="Mejri S."/>
            <person name="Dirks R."/>
            <person name="Jansen H."/>
            <person name="Henkel C."/>
            <person name="Chen W.J."/>
            <person name="Zahm M."/>
            <person name="Cabau C."/>
            <person name="Klopp C."/>
            <person name="Thompson A.W."/>
            <person name="Robinson-Rechavi M."/>
            <person name="Braasch I."/>
            <person name="Lecointre G."/>
            <person name="Bobe J."/>
            <person name="Postlethwait J.H."/>
            <person name="Berthelot C."/>
            <person name="Roest Crollius H."/>
            <person name="Guiguen Y."/>
        </authorList>
    </citation>
    <scope>NUCLEOTIDE SEQUENCE</scope>
    <source>
        <strain evidence="2">WJC10195</strain>
    </source>
</reference>
<feature type="region of interest" description="Disordered" evidence="1">
    <location>
        <begin position="1"/>
        <end position="38"/>
    </location>
</feature>
<evidence type="ECO:0000313" key="3">
    <source>
        <dbReference type="Proteomes" id="UP001152622"/>
    </source>
</evidence>
<protein>
    <submittedName>
        <fullName evidence="2">Uncharacterized protein</fullName>
    </submittedName>
</protein>
<feature type="compositionally biased region" description="Polar residues" evidence="1">
    <location>
        <begin position="138"/>
        <end position="148"/>
    </location>
</feature>
<sequence>MAEESRASTIPAPRDGKGGGDQPHQTPDEASRVPPWSLSANAIEAEICDCVQPLQWRQRECSDQSIETSFIVTPGYCPHLSANQDFIIDQNPGASPSVRPSPDPRGDSDLPWSEQGQRAQTHGRFKRQHPPQRKARVSDSNAAETSSH</sequence>
<proteinExistence type="predicted"/>
<gene>
    <name evidence="2" type="ORF">SKAU_G00066330</name>
</gene>
<dbReference type="EMBL" id="JAINUF010000002">
    <property type="protein sequence ID" value="KAJ8376053.1"/>
    <property type="molecule type" value="Genomic_DNA"/>
</dbReference>